<keyword evidence="4" id="KW-1185">Reference proteome</keyword>
<dbReference type="SMART" id="SM00327">
    <property type="entry name" value="VWA"/>
    <property type="match status" value="1"/>
</dbReference>
<dbReference type="CDD" id="cd00198">
    <property type="entry name" value="vWFA"/>
    <property type="match status" value="1"/>
</dbReference>
<evidence type="ECO:0000256" key="1">
    <source>
        <dbReference type="SAM" id="MobiDB-lite"/>
    </source>
</evidence>
<feature type="region of interest" description="Disordered" evidence="1">
    <location>
        <begin position="318"/>
        <end position="341"/>
    </location>
</feature>
<name>A0ABQ4U5F5_9HYPH</name>
<protein>
    <recommendedName>
        <fullName evidence="2">VWFA domain-containing protein</fullName>
    </recommendedName>
</protein>
<evidence type="ECO:0000313" key="4">
    <source>
        <dbReference type="Proteomes" id="UP001055057"/>
    </source>
</evidence>
<accession>A0ABQ4U5F5</accession>
<dbReference type="Proteomes" id="UP001055057">
    <property type="component" value="Unassembled WGS sequence"/>
</dbReference>
<proteinExistence type="predicted"/>
<dbReference type="Gene3D" id="3.40.50.410">
    <property type="entry name" value="von Willebrand factor, type A domain"/>
    <property type="match status" value="1"/>
</dbReference>
<dbReference type="EMBL" id="BPRB01000183">
    <property type="protein sequence ID" value="GJE61040.1"/>
    <property type="molecule type" value="Genomic_DNA"/>
</dbReference>
<dbReference type="SUPFAM" id="SSF53300">
    <property type="entry name" value="vWA-like"/>
    <property type="match status" value="1"/>
</dbReference>
<sequence length="341" mass="35468">MTPFPLARNLRDPRCRALLIALALALAAILARSLPLTRNGVAVLAVVDITGSMSVRDYVADGRPVSRLDTAKAALRRLVAGLPCGSQVALGLFTERRPFLLFTPIEVCADFAPLDGALAALDWRMAWEGDSRVTAGLHRAIAMAADLGTDLLFVTDGQETPPLPATGSLPAFEGRPGAVRGLIVGAGGYALSPIPKFDDRGRETGFVGEADVQQENRFGPPPADAETREGYNPRNAPFGASAAKGTEHLSAVREAHLRALAAQTGLAYAHLEGPGGLADPLSTAATPRPRPGSLDPRPVLGGAALLLVLAALLASPLRSRPAPPQPARTNPSVAAPSPRKA</sequence>
<comment type="caution">
    <text evidence="3">The sequence shown here is derived from an EMBL/GenBank/DDBJ whole genome shotgun (WGS) entry which is preliminary data.</text>
</comment>
<evidence type="ECO:0000313" key="3">
    <source>
        <dbReference type="EMBL" id="GJE61040.1"/>
    </source>
</evidence>
<dbReference type="InterPro" id="IPR002035">
    <property type="entry name" value="VWF_A"/>
</dbReference>
<dbReference type="Pfam" id="PF13519">
    <property type="entry name" value="VWA_2"/>
    <property type="match status" value="1"/>
</dbReference>
<dbReference type="RefSeq" id="WP_238183619.1">
    <property type="nucleotide sequence ID" value="NZ_BPRB01000183.1"/>
</dbReference>
<evidence type="ECO:0000259" key="2">
    <source>
        <dbReference type="SMART" id="SM00327"/>
    </source>
</evidence>
<reference evidence="3" key="2">
    <citation type="submission" date="2021-08" db="EMBL/GenBank/DDBJ databases">
        <authorList>
            <person name="Tani A."/>
            <person name="Ola A."/>
            <person name="Ogura Y."/>
            <person name="Katsura K."/>
            <person name="Hayashi T."/>
        </authorList>
    </citation>
    <scope>NUCLEOTIDE SEQUENCE</scope>
    <source>
        <strain evidence="3">DSM 23632</strain>
    </source>
</reference>
<gene>
    <name evidence="3" type="ORF">MPOCJGCO_3161</name>
</gene>
<feature type="region of interest" description="Disordered" evidence="1">
    <location>
        <begin position="214"/>
        <end position="241"/>
    </location>
</feature>
<feature type="domain" description="VWFA" evidence="2">
    <location>
        <begin position="40"/>
        <end position="218"/>
    </location>
</feature>
<dbReference type="InterPro" id="IPR036465">
    <property type="entry name" value="vWFA_dom_sf"/>
</dbReference>
<organism evidence="3 4">
    <name type="scientific">Methylobacterium trifolii</name>
    <dbReference type="NCBI Taxonomy" id="1003092"/>
    <lineage>
        <taxon>Bacteria</taxon>
        <taxon>Pseudomonadati</taxon>
        <taxon>Pseudomonadota</taxon>
        <taxon>Alphaproteobacteria</taxon>
        <taxon>Hyphomicrobiales</taxon>
        <taxon>Methylobacteriaceae</taxon>
        <taxon>Methylobacterium</taxon>
    </lineage>
</organism>
<reference evidence="3" key="1">
    <citation type="journal article" date="2021" name="Front. Microbiol.">
        <title>Comprehensive Comparative Genomics and Phenotyping of Methylobacterium Species.</title>
        <authorList>
            <person name="Alessa O."/>
            <person name="Ogura Y."/>
            <person name="Fujitani Y."/>
            <person name="Takami H."/>
            <person name="Hayashi T."/>
            <person name="Sahin N."/>
            <person name="Tani A."/>
        </authorList>
    </citation>
    <scope>NUCLEOTIDE SEQUENCE</scope>
    <source>
        <strain evidence="3">DSM 23632</strain>
    </source>
</reference>